<evidence type="ECO:0000256" key="3">
    <source>
        <dbReference type="ARBA" id="ARBA00023136"/>
    </source>
</evidence>
<dbReference type="HOGENOM" id="CLU_046958_0_0_1"/>
<keyword evidence="3" id="KW-0472">Membrane</keyword>
<feature type="domain" description="Vacuolar protein 14 C-terminal Fig4-binding" evidence="4">
    <location>
        <begin position="36"/>
        <end position="219"/>
    </location>
</feature>
<accession>H2YAI8</accession>
<keyword evidence="6" id="KW-1185">Reference proteome</keyword>
<reference evidence="5" key="2">
    <citation type="submission" date="2025-08" db="UniProtKB">
        <authorList>
            <consortium name="Ensembl"/>
        </authorList>
    </citation>
    <scope>IDENTIFICATION</scope>
</reference>
<evidence type="ECO:0000259" key="4">
    <source>
        <dbReference type="Pfam" id="PF11916"/>
    </source>
</evidence>
<comment type="subcellular location">
    <subcellularLocation>
        <location evidence="1">Endomembrane system</location>
    </subcellularLocation>
</comment>
<protein>
    <recommendedName>
        <fullName evidence="4">Vacuolar protein 14 C-terminal Fig4-binding domain-containing protein</fullName>
    </recommendedName>
</protein>
<dbReference type="GeneTree" id="ENSGT00390000008385"/>
<proteinExistence type="predicted"/>
<dbReference type="Ensembl" id="ENSCSAVT00000002374.1">
    <property type="protein sequence ID" value="ENSCSAVP00000002336.1"/>
    <property type="gene ID" value="ENSCSAVG00000001369.1"/>
</dbReference>
<reference evidence="6" key="1">
    <citation type="submission" date="2003-08" db="EMBL/GenBank/DDBJ databases">
        <authorList>
            <person name="Birren B."/>
            <person name="Nusbaum C."/>
            <person name="Abebe A."/>
            <person name="Abouelleil A."/>
            <person name="Adekoya E."/>
            <person name="Ait-zahra M."/>
            <person name="Allen N."/>
            <person name="Allen T."/>
            <person name="An P."/>
            <person name="Anderson M."/>
            <person name="Anderson S."/>
            <person name="Arachchi H."/>
            <person name="Armbruster J."/>
            <person name="Bachantsang P."/>
            <person name="Baldwin J."/>
            <person name="Barry A."/>
            <person name="Bayul T."/>
            <person name="Blitshsteyn B."/>
            <person name="Bloom T."/>
            <person name="Blye J."/>
            <person name="Boguslavskiy L."/>
            <person name="Borowsky M."/>
            <person name="Boukhgalter B."/>
            <person name="Brunache A."/>
            <person name="Butler J."/>
            <person name="Calixte N."/>
            <person name="Calvo S."/>
            <person name="Camarata J."/>
            <person name="Campo K."/>
            <person name="Chang J."/>
            <person name="Cheshatsang Y."/>
            <person name="Citroen M."/>
            <person name="Collymore A."/>
            <person name="Considine T."/>
            <person name="Cook A."/>
            <person name="Cooke P."/>
            <person name="Corum B."/>
            <person name="Cuomo C."/>
            <person name="David R."/>
            <person name="Dawoe T."/>
            <person name="Degray S."/>
            <person name="Dodge S."/>
            <person name="Dooley K."/>
            <person name="Dorje P."/>
            <person name="Dorjee K."/>
            <person name="Dorris L."/>
            <person name="Duffey N."/>
            <person name="Dupes A."/>
            <person name="Elkins T."/>
            <person name="Engels R."/>
            <person name="Erickson J."/>
            <person name="Farina A."/>
            <person name="Faro S."/>
            <person name="Ferreira P."/>
            <person name="Fischer H."/>
            <person name="Fitzgerald M."/>
            <person name="Foley K."/>
            <person name="Gage D."/>
            <person name="Galagan J."/>
            <person name="Gearin G."/>
            <person name="Gnerre S."/>
            <person name="Gnirke A."/>
            <person name="Goyette A."/>
            <person name="Graham J."/>
            <person name="Grandbois E."/>
            <person name="Gyaltsen K."/>
            <person name="Hafez N."/>
            <person name="Hagopian D."/>
            <person name="Hagos B."/>
            <person name="Hall J."/>
            <person name="Hatcher B."/>
            <person name="Heller A."/>
            <person name="Higgins H."/>
            <person name="Honan T."/>
            <person name="Horn A."/>
            <person name="Houde N."/>
            <person name="Hughes L."/>
            <person name="Hulme W."/>
            <person name="Husby E."/>
            <person name="Iliev I."/>
            <person name="Jaffe D."/>
            <person name="Jones C."/>
            <person name="Kamal M."/>
            <person name="Kamat A."/>
            <person name="Kamvysselis M."/>
            <person name="Karlsson E."/>
            <person name="Kells C."/>
            <person name="Kieu A."/>
            <person name="Kisner P."/>
            <person name="Kodira C."/>
            <person name="Kulbokas E."/>
            <person name="Labutti K."/>
            <person name="Lama D."/>
            <person name="Landers T."/>
            <person name="Leger J."/>
            <person name="Levine S."/>
            <person name="Lewis D."/>
            <person name="Lewis T."/>
            <person name="Lindblad-toh K."/>
            <person name="Liu X."/>
            <person name="Lokyitsang T."/>
            <person name="Lokyitsang Y."/>
            <person name="Lucien O."/>
            <person name="Lui A."/>
            <person name="Ma L.J."/>
            <person name="Mabbitt R."/>
            <person name="Macdonald J."/>
            <person name="Maclean C."/>
            <person name="Major J."/>
            <person name="Manning J."/>
            <person name="Marabella R."/>
            <person name="Maru K."/>
            <person name="Matthews C."/>
            <person name="Mauceli E."/>
            <person name="Mccarthy M."/>
            <person name="Mcdonough S."/>
            <person name="Mcghee T."/>
            <person name="Meldrim J."/>
            <person name="Meneus L."/>
            <person name="Mesirov J."/>
            <person name="Mihalev A."/>
            <person name="Mihova T."/>
            <person name="Mikkelsen T."/>
            <person name="Mlenga V."/>
            <person name="Moru K."/>
            <person name="Mozes J."/>
            <person name="Mulrain L."/>
            <person name="Munson G."/>
            <person name="Naylor J."/>
            <person name="Newes C."/>
            <person name="Nguyen C."/>
            <person name="Nguyen N."/>
            <person name="Nguyen T."/>
            <person name="Nicol R."/>
            <person name="Nielsen C."/>
            <person name="Nizzari M."/>
            <person name="Norbu C."/>
            <person name="Norbu N."/>
            <person name="O'donnell P."/>
            <person name="Okoawo O."/>
            <person name="O'leary S."/>
            <person name="Omotosho B."/>
            <person name="O'neill K."/>
            <person name="Osman S."/>
            <person name="Parker S."/>
            <person name="Perrin D."/>
            <person name="Phunkhang P."/>
            <person name="Piqani B."/>
            <person name="Purcell S."/>
            <person name="Rachupka T."/>
            <person name="Ramasamy U."/>
            <person name="Rameau R."/>
            <person name="Ray V."/>
            <person name="Raymond C."/>
            <person name="Retta R."/>
            <person name="Richardson S."/>
            <person name="Rise C."/>
            <person name="Rodriguez J."/>
            <person name="Rogers J."/>
            <person name="Rogov P."/>
            <person name="Rutman M."/>
            <person name="Schupbach R."/>
            <person name="Seaman C."/>
            <person name="Settipalli S."/>
            <person name="Sharpe T."/>
            <person name="Sheridan J."/>
            <person name="Sherpa N."/>
            <person name="Shi J."/>
            <person name="Smirnov S."/>
            <person name="Smith C."/>
            <person name="Sougnez C."/>
            <person name="Spencer B."/>
            <person name="Stalker J."/>
            <person name="Stange-thomann N."/>
            <person name="Stavropoulos S."/>
            <person name="Stetson K."/>
            <person name="Stone C."/>
            <person name="Stone S."/>
            <person name="Stubbs M."/>
            <person name="Talamas J."/>
            <person name="Tchuinga P."/>
            <person name="Tenzing P."/>
            <person name="Tesfaye S."/>
            <person name="Theodore J."/>
            <person name="Thoulutsang Y."/>
            <person name="Topham K."/>
            <person name="Towey S."/>
            <person name="Tsamla T."/>
            <person name="Tsomo N."/>
            <person name="Vallee D."/>
            <person name="Vassiliev H."/>
            <person name="Venkataraman V."/>
            <person name="Vinson J."/>
            <person name="Vo A."/>
            <person name="Wade C."/>
            <person name="Wang S."/>
            <person name="Wangchuk T."/>
            <person name="Wangdi T."/>
            <person name="Whittaker C."/>
            <person name="Wilkinson J."/>
            <person name="Wu Y."/>
            <person name="Wyman D."/>
            <person name="Yadav S."/>
            <person name="Yang S."/>
            <person name="Yang X."/>
            <person name="Yeager S."/>
            <person name="Yee E."/>
            <person name="Young G."/>
            <person name="Zainoun J."/>
            <person name="Zembeck L."/>
            <person name="Zimmer A."/>
            <person name="Zody M."/>
            <person name="Lander E."/>
        </authorList>
    </citation>
    <scope>NUCLEOTIDE SEQUENCE [LARGE SCALE GENOMIC DNA]</scope>
</reference>
<dbReference type="InterPro" id="IPR026825">
    <property type="entry name" value="Vac14"/>
</dbReference>
<keyword evidence="2" id="KW-0677">Repeat</keyword>
<dbReference type="InterPro" id="IPR021841">
    <property type="entry name" value="VAC14_Fig4p-bd"/>
</dbReference>
<evidence type="ECO:0000313" key="5">
    <source>
        <dbReference type="Ensembl" id="ENSCSAVP00000002336.1"/>
    </source>
</evidence>
<reference evidence="5" key="3">
    <citation type="submission" date="2025-09" db="UniProtKB">
        <authorList>
            <consortium name="Ensembl"/>
        </authorList>
    </citation>
    <scope>IDENTIFICATION</scope>
</reference>
<evidence type="ECO:0000256" key="1">
    <source>
        <dbReference type="ARBA" id="ARBA00004308"/>
    </source>
</evidence>
<evidence type="ECO:0000256" key="2">
    <source>
        <dbReference type="ARBA" id="ARBA00022737"/>
    </source>
</evidence>
<dbReference type="Proteomes" id="UP000007875">
    <property type="component" value="Unassembled WGS sequence"/>
</dbReference>
<dbReference type="GO" id="GO:0070772">
    <property type="term" value="C:PAS complex"/>
    <property type="evidence" value="ECO:0007669"/>
    <property type="project" value="InterPro"/>
</dbReference>
<dbReference type="GO" id="GO:0006661">
    <property type="term" value="P:phosphatidylinositol biosynthetic process"/>
    <property type="evidence" value="ECO:0007669"/>
    <property type="project" value="InterPro"/>
</dbReference>
<evidence type="ECO:0000313" key="6">
    <source>
        <dbReference type="Proteomes" id="UP000007875"/>
    </source>
</evidence>
<organism evidence="5 6">
    <name type="scientific">Ciona savignyi</name>
    <name type="common">Pacific transparent sea squirt</name>
    <dbReference type="NCBI Taxonomy" id="51511"/>
    <lineage>
        <taxon>Eukaryota</taxon>
        <taxon>Metazoa</taxon>
        <taxon>Chordata</taxon>
        <taxon>Tunicata</taxon>
        <taxon>Ascidiacea</taxon>
        <taxon>Phlebobranchia</taxon>
        <taxon>Cionidae</taxon>
        <taxon>Ciona</taxon>
    </lineage>
</organism>
<name>H2YAI8_CIOSA</name>
<dbReference type="PANTHER" id="PTHR16023">
    <property type="entry name" value="TAX1 BINDING PROTEIN-RELATED"/>
    <property type="match status" value="1"/>
</dbReference>
<dbReference type="PANTHER" id="PTHR16023:SF0">
    <property type="entry name" value="PROTEIN VAC14 HOMOLOG"/>
    <property type="match status" value="1"/>
</dbReference>
<dbReference type="AlphaFoldDB" id="H2YAI8"/>
<dbReference type="GO" id="GO:0010008">
    <property type="term" value="C:endosome membrane"/>
    <property type="evidence" value="ECO:0007669"/>
    <property type="project" value="TreeGrafter"/>
</dbReference>
<dbReference type="Pfam" id="PF11916">
    <property type="entry name" value="Vac14_Fig4_bd"/>
    <property type="match status" value="1"/>
</dbReference>
<sequence length="271" mass="31322">MMLNPSLLSMHTPLVLNIYFTKFISRLLRYFKSDPKLLEERSSFIIRQLCALLNAENVFRALSTALTFSSEQEQVEDPRFCSHTIKKLNTILMTSSELSELREKLKNKSGKENSDLFCCLYKSWCHNPIAAICLCLLTQNYQHCCTLLQKFSDFELTVDLLVELDKLVQLLESPIFAYLRLQLLEGRCRQHLTKCLYSLLMLLPQSRSFDTLHHRLNCVPDPGLLPARAQDAEPGNRLVGVDFNQLFDHFVAVQLRHAEFKRHSRLQASVT</sequence>